<proteinExistence type="predicted"/>
<dbReference type="EMBL" id="CP046236">
    <property type="protein sequence ID" value="WFD48578.1"/>
    <property type="molecule type" value="Genomic_DNA"/>
</dbReference>
<accession>A0ABY8ESN8</accession>
<dbReference type="Proteomes" id="UP000818624">
    <property type="component" value="Chromosome 3"/>
</dbReference>
<reference evidence="2 3" key="1">
    <citation type="journal article" date="2020" name="Elife">
        <title>Loss of centromere function drives karyotype evolution in closely related Malassezia species.</title>
        <authorList>
            <person name="Sankaranarayanan S.R."/>
            <person name="Ianiri G."/>
            <person name="Coelho M.A."/>
            <person name="Reza M.H."/>
            <person name="Thimmappa B.C."/>
            <person name="Ganguly P."/>
            <person name="Vadnala R.N."/>
            <person name="Sun S."/>
            <person name="Siddharthan R."/>
            <person name="Tellgren-Roth C."/>
            <person name="Dawson T.L."/>
            <person name="Heitman J."/>
            <person name="Sanyal K."/>
        </authorList>
    </citation>
    <scope>NUCLEOTIDE SEQUENCE [LARGE SCALE GENOMIC DNA]</scope>
    <source>
        <strain evidence="2">CBS14141</strain>
    </source>
</reference>
<evidence type="ECO:0000313" key="3">
    <source>
        <dbReference type="Proteomes" id="UP000818624"/>
    </source>
</evidence>
<protein>
    <submittedName>
        <fullName evidence="2">Uncharacterized protein</fullName>
    </submittedName>
</protein>
<evidence type="ECO:0000256" key="1">
    <source>
        <dbReference type="SAM" id="MobiDB-lite"/>
    </source>
</evidence>
<feature type="compositionally biased region" description="Low complexity" evidence="1">
    <location>
        <begin position="48"/>
        <end position="61"/>
    </location>
</feature>
<name>A0ABY8ESN8_MALFU</name>
<organism evidence="2 3">
    <name type="scientific">Malassezia furfur</name>
    <name type="common">Pityriasis versicolor infection agent</name>
    <name type="synonym">Pityrosporum furfur</name>
    <dbReference type="NCBI Taxonomy" id="55194"/>
    <lineage>
        <taxon>Eukaryota</taxon>
        <taxon>Fungi</taxon>
        <taxon>Dikarya</taxon>
        <taxon>Basidiomycota</taxon>
        <taxon>Ustilaginomycotina</taxon>
        <taxon>Malasseziomycetes</taxon>
        <taxon>Malasseziales</taxon>
        <taxon>Malasseziaceae</taxon>
        <taxon>Malassezia</taxon>
    </lineage>
</organism>
<evidence type="ECO:0000313" key="2">
    <source>
        <dbReference type="EMBL" id="WFD48578.1"/>
    </source>
</evidence>
<gene>
    <name evidence="2" type="ORF">GLX27_003248</name>
</gene>
<sequence length="201" mass="20493">MLAYGGKEKLLLPQIRQCRARDAHGRLRGPAGPHRAHHGGSSLVSTRSGPTMASAAPSATAGGAGGAGAAAAPATVSGTPLAPSTTAASGAPLSVAALDASLAELSTTLLPATRHAGDTLMERVMYALCHDDDASEALDQLDARLAELQKFLRDTGLSGIPLSIDASRATDIPAETRSTFEMRARLSDATTLVSSILRADE</sequence>
<feature type="region of interest" description="Disordered" evidence="1">
    <location>
        <begin position="25"/>
        <end position="76"/>
    </location>
</feature>
<keyword evidence="3" id="KW-1185">Reference proteome</keyword>